<sequence>MLLRNAALRLLPVVLLALAACSESTTKTETSATTKATPDTGAPAQTPPTAPPAPADTAGAPAARPAVTAAPTDTAYVQDAATYLAGLPVRANSELAALAQGPAYQAFAKDQDKSWAKYTSTHTSRMTRWATHALDSVQRRSPTIFYPFSGPDFLNVATLFPTSQTYVMVGLEPVGSVPARASLENPKLYPAIKASLWSVLNFSFFRTNDMAIDLKSVELDGAVPLIMLFAARTGHQVLAVRPVQLTAAGQLTSGAADTTRASGRPNIPGAEIQVRSASGQAQTIYYFSADISDAKLTPHPALLTYARTLGPLTTYVKSATYLMHKAYFSKIRNLVLARSNYLLQDDSGIAMKYFPASVWQFTYYGTYRRPINLFAKHYQPALTAAYTDSLRRPSPLPFGTGYNWRQTDSNLLLAQRRTPVSN</sequence>
<evidence type="ECO:0000313" key="3">
    <source>
        <dbReference type="EMBL" id="AWM34625.1"/>
    </source>
</evidence>
<evidence type="ECO:0000256" key="1">
    <source>
        <dbReference type="SAM" id="MobiDB-lite"/>
    </source>
</evidence>
<feature type="compositionally biased region" description="Low complexity" evidence="1">
    <location>
        <begin position="26"/>
        <end position="44"/>
    </location>
</feature>
<organism evidence="3 4">
    <name type="scientific">Hymenobacter nivis</name>
    <dbReference type="NCBI Taxonomy" id="1850093"/>
    <lineage>
        <taxon>Bacteria</taxon>
        <taxon>Pseudomonadati</taxon>
        <taxon>Bacteroidota</taxon>
        <taxon>Cytophagia</taxon>
        <taxon>Cytophagales</taxon>
        <taxon>Hymenobacteraceae</taxon>
        <taxon>Hymenobacter</taxon>
    </lineage>
</organism>
<dbReference type="KEGG" id="hnv:DDQ68_18680"/>
<evidence type="ECO:0000256" key="2">
    <source>
        <dbReference type="SAM" id="SignalP"/>
    </source>
</evidence>
<proteinExistence type="predicted"/>
<dbReference type="PROSITE" id="PS51257">
    <property type="entry name" value="PROKAR_LIPOPROTEIN"/>
    <property type="match status" value="1"/>
</dbReference>
<dbReference type="AlphaFoldDB" id="A0A2Z3GUE6"/>
<feature type="compositionally biased region" description="Pro residues" evidence="1">
    <location>
        <begin position="45"/>
        <end position="54"/>
    </location>
</feature>
<name>A0A2Z3GUE6_9BACT</name>
<dbReference type="OrthoDB" id="977906at2"/>
<feature type="compositionally biased region" description="Low complexity" evidence="1">
    <location>
        <begin position="55"/>
        <end position="66"/>
    </location>
</feature>
<gene>
    <name evidence="3" type="ORF">DDQ68_18680</name>
</gene>
<feature type="chain" id="PRO_5016436169" evidence="2">
    <location>
        <begin position="20"/>
        <end position="422"/>
    </location>
</feature>
<dbReference type="RefSeq" id="WP_109657658.1">
    <property type="nucleotide sequence ID" value="NZ_CP029145.1"/>
</dbReference>
<keyword evidence="4" id="KW-1185">Reference proteome</keyword>
<feature type="region of interest" description="Disordered" evidence="1">
    <location>
        <begin position="26"/>
        <end position="66"/>
    </location>
</feature>
<feature type="signal peptide" evidence="2">
    <location>
        <begin position="1"/>
        <end position="19"/>
    </location>
</feature>
<protein>
    <submittedName>
        <fullName evidence="3">Uncharacterized protein</fullName>
    </submittedName>
</protein>
<dbReference type="Proteomes" id="UP000245999">
    <property type="component" value="Chromosome"/>
</dbReference>
<evidence type="ECO:0000313" key="4">
    <source>
        <dbReference type="Proteomes" id="UP000245999"/>
    </source>
</evidence>
<dbReference type="EMBL" id="CP029145">
    <property type="protein sequence ID" value="AWM34625.1"/>
    <property type="molecule type" value="Genomic_DNA"/>
</dbReference>
<accession>A0A2Z3GUE6</accession>
<reference evidence="4" key="1">
    <citation type="submission" date="2018-04" db="EMBL/GenBank/DDBJ databases">
        <title>Complete genome of Antarctic heterotrophic bacterium Hymenobacter nivis.</title>
        <authorList>
            <person name="Terashima M."/>
        </authorList>
    </citation>
    <scope>NUCLEOTIDE SEQUENCE [LARGE SCALE GENOMIC DNA]</scope>
    <source>
        <strain evidence="4">NBRC 111535</strain>
    </source>
</reference>
<keyword evidence="2" id="KW-0732">Signal</keyword>